<dbReference type="Gene3D" id="3.40.50.10490">
    <property type="entry name" value="Glucose-6-phosphate isomerase like protein, domain 1"/>
    <property type="match status" value="1"/>
</dbReference>
<organism evidence="1 2">
    <name type="scientific">Peribacillus huizhouensis</name>
    <dbReference type="NCBI Taxonomy" id="1501239"/>
    <lineage>
        <taxon>Bacteria</taxon>
        <taxon>Bacillati</taxon>
        <taxon>Bacillota</taxon>
        <taxon>Bacilli</taxon>
        <taxon>Bacillales</taxon>
        <taxon>Bacillaceae</taxon>
        <taxon>Peribacillus</taxon>
    </lineage>
</organism>
<reference evidence="1 2" key="1">
    <citation type="submission" date="2020-08" db="EMBL/GenBank/DDBJ databases">
        <title>Genomic Encyclopedia of Type Strains, Phase IV (KMG-IV): sequencing the most valuable type-strain genomes for metagenomic binning, comparative biology and taxonomic classification.</title>
        <authorList>
            <person name="Goeker M."/>
        </authorList>
    </citation>
    <scope>NUCLEOTIDE SEQUENCE [LARGE SCALE GENOMIC DNA]</scope>
    <source>
        <strain evidence="1 2">DSM 105481</strain>
    </source>
</reference>
<evidence type="ECO:0000313" key="2">
    <source>
        <dbReference type="Proteomes" id="UP000626697"/>
    </source>
</evidence>
<protein>
    <submittedName>
        <fullName evidence="1">Uncharacterized protein</fullName>
    </submittedName>
</protein>
<sequence>MTISFDYSNALPFMQQTEVDYLDEFVKVAHNRLHEKKDQVLTFLVGWIYRITMIKMNFQE</sequence>
<comment type="caution">
    <text evidence="1">The sequence shown here is derived from an EMBL/GenBank/DDBJ whole genome shotgun (WGS) entry which is preliminary data.</text>
</comment>
<dbReference type="EMBL" id="JACJHX010000006">
    <property type="protein sequence ID" value="MBA9027176.1"/>
    <property type="molecule type" value="Genomic_DNA"/>
</dbReference>
<keyword evidence="2" id="KW-1185">Reference proteome</keyword>
<proteinExistence type="predicted"/>
<gene>
    <name evidence="1" type="ORF">HNP81_002466</name>
</gene>
<dbReference type="Proteomes" id="UP000626697">
    <property type="component" value="Unassembled WGS sequence"/>
</dbReference>
<evidence type="ECO:0000313" key="1">
    <source>
        <dbReference type="EMBL" id="MBA9027176.1"/>
    </source>
</evidence>
<accession>A0ABR6CQI2</accession>
<name>A0ABR6CQI2_9BACI</name>